<evidence type="ECO:0000256" key="2">
    <source>
        <dbReference type="ARBA" id="ARBA00009298"/>
    </source>
</evidence>
<feature type="domain" description="MgtC/SapB/SrpB/YhiD N-terminal" evidence="8">
    <location>
        <begin position="15"/>
        <end position="140"/>
    </location>
</feature>
<keyword evidence="7" id="KW-0997">Cell inner membrane</keyword>
<keyword evidence="4 7" id="KW-0812">Transmembrane</keyword>
<dbReference type="InterPro" id="IPR049177">
    <property type="entry name" value="MgtC_SapB_SrpB_YhiD_N"/>
</dbReference>
<evidence type="ECO:0000256" key="1">
    <source>
        <dbReference type="ARBA" id="ARBA00004651"/>
    </source>
</evidence>
<dbReference type="Pfam" id="PF02308">
    <property type="entry name" value="MgtC"/>
    <property type="match status" value="1"/>
</dbReference>
<organism evidence="9">
    <name type="scientific">uncultured Thiotrichaceae bacterium</name>
    <dbReference type="NCBI Taxonomy" id="298394"/>
    <lineage>
        <taxon>Bacteria</taxon>
        <taxon>Pseudomonadati</taxon>
        <taxon>Pseudomonadota</taxon>
        <taxon>Gammaproteobacteria</taxon>
        <taxon>Thiotrichales</taxon>
        <taxon>Thiotrichaceae</taxon>
        <taxon>environmental samples</taxon>
    </lineage>
</organism>
<sequence>MNYALPLEEVALRMGAAVLCGLFIGLDREIKRKSVGVRTFLLVCLGSAGFTIIVIEITHYYITVYKDITPDPTRIVQGVVTGIGFLGGGAILQSKGHIKGAATGASIWVSGGIGVACGYGFYWHAFIFTAYAFAVLVIAGYLRPKLRDDIEDDEGNVVNTKKTE</sequence>
<evidence type="ECO:0000256" key="5">
    <source>
        <dbReference type="ARBA" id="ARBA00022989"/>
    </source>
</evidence>
<dbReference type="GO" id="GO:0005886">
    <property type="term" value="C:plasma membrane"/>
    <property type="evidence" value="ECO:0007669"/>
    <property type="project" value="UniProtKB-SubCell"/>
</dbReference>
<feature type="transmembrane region" description="Helical" evidence="7">
    <location>
        <begin position="12"/>
        <end position="28"/>
    </location>
</feature>
<dbReference type="PANTHER" id="PTHR33778">
    <property type="entry name" value="PROTEIN MGTC"/>
    <property type="match status" value="1"/>
</dbReference>
<keyword evidence="5 7" id="KW-1133">Transmembrane helix</keyword>
<feature type="transmembrane region" description="Helical" evidence="7">
    <location>
        <begin position="122"/>
        <end position="142"/>
    </location>
</feature>
<feature type="transmembrane region" description="Helical" evidence="7">
    <location>
        <begin position="40"/>
        <end position="62"/>
    </location>
</feature>
<comment type="similarity">
    <text evidence="2 7">Belongs to the MgtC/SapB family.</text>
</comment>
<proteinExistence type="inferred from homology"/>
<dbReference type="AlphaFoldDB" id="A0A6S6TPX9"/>
<keyword evidence="6 7" id="KW-0472">Membrane</keyword>
<name>A0A6S6TPX9_9GAMM</name>
<keyword evidence="3" id="KW-1003">Cell membrane</keyword>
<gene>
    <name evidence="9" type="ORF">HELGO_WM56763</name>
</gene>
<comment type="subcellular location">
    <subcellularLocation>
        <location evidence="7">Cell inner membrane</location>
        <topology evidence="7">Multi-pass membrane protein</topology>
    </subcellularLocation>
    <subcellularLocation>
        <location evidence="1">Cell membrane</location>
        <topology evidence="1">Multi-pass membrane protein</topology>
    </subcellularLocation>
</comment>
<dbReference type="InterPro" id="IPR003416">
    <property type="entry name" value="MgtC/SapB/SrpB/YhiD_fam"/>
</dbReference>
<reference evidence="9" key="1">
    <citation type="submission" date="2020-01" db="EMBL/GenBank/DDBJ databases">
        <authorList>
            <person name="Meier V. D."/>
            <person name="Meier V D."/>
        </authorList>
    </citation>
    <scope>NUCLEOTIDE SEQUENCE</scope>
    <source>
        <strain evidence="9">HLG_WM_MAG_08</strain>
    </source>
</reference>
<dbReference type="EMBL" id="CACVAV010000354">
    <property type="protein sequence ID" value="CAA6822902.1"/>
    <property type="molecule type" value="Genomic_DNA"/>
</dbReference>
<evidence type="ECO:0000259" key="8">
    <source>
        <dbReference type="Pfam" id="PF02308"/>
    </source>
</evidence>
<evidence type="ECO:0000256" key="3">
    <source>
        <dbReference type="ARBA" id="ARBA00022475"/>
    </source>
</evidence>
<evidence type="ECO:0000256" key="7">
    <source>
        <dbReference type="RuleBase" id="RU365041"/>
    </source>
</evidence>
<accession>A0A6S6TPX9</accession>
<dbReference type="PANTHER" id="PTHR33778:SF1">
    <property type="entry name" value="MAGNESIUM TRANSPORTER YHID-RELATED"/>
    <property type="match status" value="1"/>
</dbReference>
<dbReference type="PRINTS" id="PR01837">
    <property type="entry name" value="MGTCSAPBPROT"/>
</dbReference>
<evidence type="ECO:0000256" key="4">
    <source>
        <dbReference type="ARBA" id="ARBA00022692"/>
    </source>
</evidence>
<evidence type="ECO:0000256" key="6">
    <source>
        <dbReference type="ARBA" id="ARBA00023136"/>
    </source>
</evidence>
<protein>
    <recommendedName>
        <fullName evidence="7">Protein MgtC</fullName>
    </recommendedName>
</protein>
<evidence type="ECO:0000313" key="9">
    <source>
        <dbReference type="EMBL" id="CAA6822902.1"/>
    </source>
</evidence>